<dbReference type="Proteomes" id="UP000218418">
    <property type="component" value="Chromosome"/>
</dbReference>
<reference evidence="1 2" key="1">
    <citation type="submission" date="2017-06" db="EMBL/GenBank/DDBJ databases">
        <title>Genome sequencing of cyanobaciteial culture collection at National Institute for Environmental Studies (NIES).</title>
        <authorList>
            <person name="Hirose Y."/>
            <person name="Shimura Y."/>
            <person name="Fujisawa T."/>
            <person name="Nakamura Y."/>
            <person name="Kawachi M."/>
        </authorList>
    </citation>
    <scope>NUCLEOTIDE SEQUENCE [LARGE SCALE GENOMIC DNA]</scope>
    <source>
        <strain evidence="1 2">NIES-267</strain>
    </source>
</reference>
<proteinExistence type="predicted"/>
<name>A0A1Z4LTY2_9CYAN</name>
<dbReference type="EMBL" id="AP018227">
    <property type="protein sequence ID" value="BAY84679.1"/>
    <property type="molecule type" value="Genomic_DNA"/>
</dbReference>
<evidence type="ECO:0000313" key="2">
    <source>
        <dbReference type="Proteomes" id="UP000218418"/>
    </source>
</evidence>
<protein>
    <submittedName>
        <fullName evidence="1">Uncharacterized protein</fullName>
    </submittedName>
</protein>
<sequence length="96" mass="10979">MFEIATAIIGVLGLVAATAIAALSIKNVLTWFFDRLSLRNQDELKFTLKDKLNSGNFKVYQGFIDPYTHRISDYRVVSPSRIDHEINDDYPILYPI</sequence>
<keyword evidence="2" id="KW-1185">Reference proteome</keyword>
<organism evidence="1 2">
    <name type="scientific">Calothrix parasitica NIES-267</name>
    <dbReference type="NCBI Taxonomy" id="1973488"/>
    <lineage>
        <taxon>Bacteria</taxon>
        <taxon>Bacillati</taxon>
        <taxon>Cyanobacteriota</taxon>
        <taxon>Cyanophyceae</taxon>
        <taxon>Nostocales</taxon>
        <taxon>Calotrichaceae</taxon>
        <taxon>Calothrix</taxon>
    </lineage>
</organism>
<accession>A0A1Z4LTY2</accession>
<evidence type="ECO:0000313" key="1">
    <source>
        <dbReference type="EMBL" id="BAY84679.1"/>
    </source>
</evidence>
<dbReference type="AlphaFoldDB" id="A0A1Z4LTY2"/>
<gene>
    <name evidence="1" type="ORF">NIES267_41750</name>
</gene>